<dbReference type="AlphaFoldDB" id="A0A4V4U8J3"/>
<comment type="caution">
    <text evidence="3">The sequence shown here is derived from an EMBL/GenBank/DDBJ whole genome shotgun (WGS) entry which is preliminary data.</text>
</comment>
<feature type="chain" id="PRO_5020703721" evidence="2">
    <location>
        <begin position="20"/>
        <end position="107"/>
    </location>
</feature>
<reference evidence="3 4" key="1">
    <citation type="submission" date="2019-04" db="EMBL/GenBank/DDBJ databases">
        <title>Altererythrobacter aquimixticola sp. nov., isolated from sediment of junction between the ocean and a freshwater spring.</title>
        <authorList>
            <person name="Yoon J.-H."/>
        </authorList>
    </citation>
    <scope>NUCLEOTIDE SEQUENCE [LARGE SCALE GENOMIC DNA]</scope>
    <source>
        <strain evidence="3 4">SSKS-13</strain>
    </source>
</reference>
<proteinExistence type="predicted"/>
<accession>A0A4V4U8J3</accession>
<keyword evidence="1" id="KW-0472">Membrane</keyword>
<keyword evidence="1" id="KW-0812">Transmembrane</keyword>
<feature type="signal peptide" evidence="2">
    <location>
        <begin position="1"/>
        <end position="19"/>
    </location>
</feature>
<evidence type="ECO:0000313" key="4">
    <source>
        <dbReference type="Proteomes" id="UP000309389"/>
    </source>
</evidence>
<feature type="transmembrane region" description="Helical" evidence="1">
    <location>
        <begin position="33"/>
        <end position="53"/>
    </location>
</feature>
<dbReference type="RefSeq" id="WP_136693313.1">
    <property type="nucleotide sequence ID" value="NZ_SSHH01000002.1"/>
</dbReference>
<evidence type="ECO:0000256" key="1">
    <source>
        <dbReference type="SAM" id="Phobius"/>
    </source>
</evidence>
<dbReference type="EMBL" id="SSHH01000002">
    <property type="protein sequence ID" value="TIX50293.1"/>
    <property type="molecule type" value="Genomic_DNA"/>
</dbReference>
<name>A0A4V4U8J3_9SPHN</name>
<evidence type="ECO:0000256" key="2">
    <source>
        <dbReference type="SAM" id="SignalP"/>
    </source>
</evidence>
<feature type="transmembrane region" description="Helical" evidence="1">
    <location>
        <begin position="74"/>
        <end position="100"/>
    </location>
</feature>
<keyword evidence="4" id="KW-1185">Reference proteome</keyword>
<evidence type="ECO:0000313" key="3">
    <source>
        <dbReference type="EMBL" id="TIX50293.1"/>
    </source>
</evidence>
<keyword evidence="2" id="KW-0732">Signal</keyword>
<protein>
    <submittedName>
        <fullName evidence="3">Uncharacterized protein</fullName>
    </submittedName>
</protein>
<gene>
    <name evidence="3" type="ORF">E5222_08385</name>
</gene>
<sequence>MALPFLLIALAFAAPLALAYVLASRTPGTNPFTVAGIAALPMGVTFLLFALWLQSTVRAEPCVAGQACTDPTPFGLAALLVWGIVALLCGFGMGMVGHALGSKRHRK</sequence>
<organism evidence="3 4">
    <name type="scientific">Alteraurantiacibacter aquimixticola</name>
    <dbReference type="NCBI Taxonomy" id="2489173"/>
    <lineage>
        <taxon>Bacteria</taxon>
        <taxon>Pseudomonadati</taxon>
        <taxon>Pseudomonadota</taxon>
        <taxon>Alphaproteobacteria</taxon>
        <taxon>Sphingomonadales</taxon>
        <taxon>Erythrobacteraceae</taxon>
        <taxon>Alteraurantiacibacter</taxon>
    </lineage>
</organism>
<dbReference type="Proteomes" id="UP000309389">
    <property type="component" value="Unassembled WGS sequence"/>
</dbReference>
<keyword evidence="1" id="KW-1133">Transmembrane helix</keyword>